<dbReference type="EMBL" id="QDKK01000018">
    <property type="protein sequence ID" value="PWC23843.1"/>
    <property type="molecule type" value="Genomic_DNA"/>
</dbReference>
<evidence type="ECO:0000313" key="3">
    <source>
        <dbReference type="Proteomes" id="UP000295985"/>
    </source>
</evidence>
<keyword evidence="4" id="KW-1185">Reference proteome</keyword>
<reference evidence="1 3" key="1">
    <citation type="submission" date="2018-04" db="EMBL/GenBank/DDBJ databases">
        <title>Brenneria corticis sp.nov.</title>
        <authorList>
            <person name="Li Y."/>
        </authorList>
    </citation>
    <scope>NUCLEOTIDE SEQUENCE [LARGE SCALE GENOMIC DNA]</scope>
    <source>
        <strain evidence="1 3">LMG 2694</strain>
    </source>
</reference>
<accession>A0A2U1UQ87</accession>
<gene>
    <name evidence="1" type="ORF">DDT54_11955</name>
    <name evidence="2" type="ORF">EH206_21600</name>
</gene>
<sequence>MICSIKFLFNNMKNKALLEFIANNKPNLFLDIRKRLSYDVGSQISGNIHNKTWGKTDEIE</sequence>
<protein>
    <submittedName>
        <fullName evidence="1">Uncharacterized protein</fullName>
    </submittedName>
</protein>
<reference evidence="2 4" key="2">
    <citation type="submission" date="2018-11" db="EMBL/GenBank/DDBJ databases">
        <title>Genome sequences of Brenneria nigrifluens and Brenneria rubrifaciens.</title>
        <authorList>
            <person name="Poret-Peterson A.T."/>
            <person name="McClean A.E."/>
            <person name="Kluepfel D.A."/>
        </authorList>
    </citation>
    <scope>NUCLEOTIDE SEQUENCE [LARGE SCALE GENOMIC DNA]</scope>
    <source>
        <strain evidence="2 4">ATCC 13028</strain>
    </source>
</reference>
<proteinExistence type="predicted"/>
<dbReference type="Proteomes" id="UP000303847">
    <property type="component" value="Chromosome"/>
</dbReference>
<evidence type="ECO:0000313" key="4">
    <source>
        <dbReference type="Proteomes" id="UP000303847"/>
    </source>
</evidence>
<dbReference type="EMBL" id="CP034036">
    <property type="protein sequence ID" value="QCR06514.1"/>
    <property type="molecule type" value="Genomic_DNA"/>
</dbReference>
<organism evidence="1 3">
    <name type="scientific">Brenneria nigrifluens DSM 30175 = ATCC 13028</name>
    <dbReference type="NCBI Taxonomy" id="1121120"/>
    <lineage>
        <taxon>Bacteria</taxon>
        <taxon>Pseudomonadati</taxon>
        <taxon>Pseudomonadota</taxon>
        <taxon>Gammaproteobacteria</taxon>
        <taxon>Enterobacterales</taxon>
        <taxon>Pectobacteriaceae</taxon>
        <taxon>Brenneria</taxon>
    </lineage>
</organism>
<evidence type="ECO:0000313" key="2">
    <source>
        <dbReference type="EMBL" id="QCR06514.1"/>
    </source>
</evidence>
<dbReference type="Proteomes" id="UP000295985">
    <property type="component" value="Unassembled WGS sequence"/>
</dbReference>
<name>A0A2U1UQ87_9GAMM</name>
<dbReference type="AlphaFoldDB" id="A0A2U1UQ87"/>
<evidence type="ECO:0000313" key="1">
    <source>
        <dbReference type="EMBL" id="PWC23843.1"/>
    </source>
</evidence>